<keyword evidence="2" id="KW-0812">Transmembrane</keyword>
<feature type="compositionally biased region" description="Low complexity" evidence="1">
    <location>
        <begin position="190"/>
        <end position="201"/>
    </location>
</feature>
<feature type="region of interest" description="Disordered" evidence="1">
    <location>
        <begin position="179"/>
        <end position="201"/>
    </location>
</feature>
<feature type="transmembrane region" description="Helical" evidence="2">
    <location>
        <begin position="57"/>
        <end position="83"/>
    </location>
</feature>
<evidence type="ECO:0000256" key="1">
    <source>
        <dbReference type="SAM" id="MobiDB-lite"/>
    </source>
</evidence>
<reference evidence="3 4" key="1">
    <citation type="submission" date="2020-08" db="EMBL/GenBank/DDBJ databases">
        <title>Genomic Encyclopedia of Type Strains, Phase III (KMG-III): the genomes of soil and plant-associated and newly described type strains.</title>
        <authorList>
            <person name="Whitman W."/>
        </authorList>
    </citation>
    <scope>NUCLEOTIDE SEQUENCE [LARGE SCALE GENOMIC DNA]</scope>
    <source>
        <strain evidence="3 4">CECT 3302</strain>
    </source>
</reference>
<organism evidence="3 4">
    <name type="scientific">Nocardioides albus</name>
    <dbReference type="NCBI Taxonomy" id="1841"/>
    <lineage>
        <taxon>Bacteria</taxon>
        <taxon>Bacillati</taxon>
        <taxon>Actinomycetota</taxon>
        <taxon>Actinomycetes</taxon>
        <taxon>Propionibacteriales</taxon>
        <taxon>Nocardioidaceae</taxon>
        <taxon>Nocardioides</taxon>
    </lineage>
</organism>
<keyword evidence="2" id="KW-0472">Membrane</keyword>
<keyword evidence="2" id="KW-1133">Transmembrane helix</keyword>
<sequence>MSKRSTNGKPARLRPGVRKGVLVLHLLGVGAWIGIDVVVGILAAVATGSGDAADRGLALQVIGTYLAGPMLAAGVIVLVTGLVLGWGTKWGLVRFWWVAVKLVANVLLVALIVFLLMPGMAEVRSIGEAMVATGELTGDVSTLRFPPAVSLTVLTVAVVLSVYKPWGRTWFRERAYRTGSPRQRGRSRTGRGASTSSSGSR</sequence>
<evidence type="ECO:0000256" key="2">
    <source>
        <dbReference type="SAM" id="Phobius"/>
    </source>
</evidence>
<protein>
    <recommendedName>
        <fullName evidence="5">DUF2269 domain-containing protein</fullName>
    </recommendedName>
</protein>
<dbReference type="AlphaFoldDB" id="A0A7W5A5C4"/>
<dbReference type="Proteomes" id="UP000577707">
    <property type="component" value="Unassembled WGS sequence"/>
</dbReference>
<evidence type="ECO:0000313" key="3">
    <source>
        <dbReference type="EMBL" id="MBB3090016.1"/>
    </source>
</evidence>
<proteinExistence type="predicted"/>
<keyword evidence="4" id="KW-1185">Reference proteome</keyword>
<evidence type="ECO:0000313" key="4">
    <source>
        <dbReference type="Proteomes" id="UP000577707"/>
    </source>
</evidence>
<comment type="caution">
    <text evidence="3">The sequence shown here is derived from an EMBL/GenBank/DDBJ whole genome shotgun (WGS) entry which is preliminary data.</text>
</comment>
<accession>A0A7W5A5C4</accession>
<feature type="transmembrane region" description="Helical" evidence="2">
    <location>
        <begin position="95"/>
        <end position="117"/>
    </location>
</feature>
<feature type="transmembrane region" description="Helical" evidence="2">
    <location>
        <begin position="21"/>
        <end position="45"/>
    </location>
</feature>
<gene>
    <name evidence="3" type="ORF">FHS12_002968</name>
</gene>
<evidence type="ECO:0008006" key="5">
    <source>
        <dbReference type="Google" id="ProtNLM"/>
    </source>
</evidence>
<name>A0A7W5A5C4_9ACTN</name>
<dbReference type="RefSeq" id="WP_183546393.1">
    <property type="nucleotide sequence ID" value="NZ_BMQT01000006.1"/>
</dbReference>
<feature type="transmembrane region" description="Helical" evidence="2">
    <location>
        <begin position="145"/>
        <end position="163"/>
    </location>
</feature>
<dbReference type="EMBL" id="JACHXG010000006">
    <property type="protein sequence ID" value="MBB3090016.1"/>
    <property type="molecule type" value="Genomic_DNA"/>
</dbReference>